<dbReference type="AlphaFoldDB" id="A0ABC9YNL2"/>
<evidence type="ECO:0000256" key="2">
    <source>
        <dbReference type="SAM" id="SignalP"/>
    </source>
</evidence>
<gene>
    <name evidence="3" type="ORF">NSK11_contig00012-0084</name>
</gene>
<dbReference type="EMBL" id="BBYQ01000012">
    <property type="protein sequence ID" value="GAP27049.1"/>
    <property type="molecule type" value="Genomic_DNA"/>
</dbReference>
<keyword evidence="4" id="KW-1185">Reference proteome</keyword>
<evidence type="ECO:0000313" key="3">
    <source>
        <dbReference type="EMBL" id="GAP27049.1"/>
    </source>
</evidence>
<reference evidence="3 4" key="2">
    <citation type="journal article" date="2016" name="Genome Announc.">
        <title>Draft Genome Sequence of Erythromycin- and Oxytetracycline-Sensitive Nocardia seriolae Strain U-1 (NBRC 110359).</title>
        <authorList>
            <person name="Imajoh M."/>
            <person name="Sukeda M."/>
            <person name="Shimizu M."/>
            <person name="Yamane J."/>
            <person name="Ohnishi K."/>
            <person name="Oshima S."/>
        </authorList>
    </citation>
    <scope>NUCLEOTIDE SEQUENCE [LARGE SCALE GENOMIC DNA]</scope>
    <source>
        <strain evidence="3 4">U-1</strain>
    </source>
</reference>
<feature type="region of interest" description="Disordered" evidence="1">
    <location>
        <begin position="1"/>
        <end position="23"/>
    </location>
</feature>
<protein>
    <submittedName>
        <fullName evidence="3">Uncharacterized protein</fullName>
    </submittedName>
</protein>
<feature type="chain" id="PRO_5044888354" evidence="2">
    <location>
        <begin position="50"/>
        <end position="101"/>
    </location>
</feature>
<organism evidence="3 4">
    <name type="scientific">Nocardia seriolae</name>
    <dbReference type="NCBI Taxonomy" id="37332"/>
    <lineage>
        <taxon>Bacteria</taxon>
        <taxon>Bacillati</taxon>
        <taxon>Actinomycetota</taxon>
        <taxon>Actinomycetes</taxon>
        <taxon>Mycobacteriales</taxon>
        <taxon>Nocardiaceae</taxon>
        <taxon>Nocardia</taxon>
    </lineage>
</organism>
<dbReference type="Proteomes" id="UP000037179">
    <property type="component" value="Unassembled WGS sequence"/>
</dbReference>
<comment type="caution">
    <text evidence="3">The sequence shown here is derived from an EMBL/GenBank/DDBJ whole genome shotgun (WGS) entry which is preliminary data.</text>
</comment>
<accession>A0ABC9YNL2</accession>
<keyword evidence="2" id="KW-0732">Signal</keyword>
<reference evidence="4" key="1">
    <citation type="submission" date="2015-07" db="EMBL/GenBank/DDBJ databases">
        <title>Nocardia seriolae U-1 whole genome shotgun sequence.</title>
        <authorList>
            <person name="Imajoh M."/>
            <person name="Fukumoto Y."/>
            <person name="Sukeda M."/>
            <person name="Yamane J."/>
            <person name="Yamasaki K."/>
            <person name="Shimizu M."/>
            <person name="Ohnishi K."/>
            <person name="Oshima S."/>
        </authorList>
    </citation>
    <scope>NUCLEOTIDE SEQUENCE [LARGE SCALE GENOMIC DNA]</scope>
    <source>
        <strain evidence="4">U-1</strain>
    </source>
</reference>
<evidence type="ECO:0000256" key="1">
    <source>
        <dbReference type="SAM" id="MobiDB-lite"/>
    </source>
</evidence>
<evidence type="ECO:0000313" key="4">
    <source>
        <dbReference type="Proteomes" id="UP000037179"/>
    </source>
</evidence>
<sequence length="101" mass="10231">MGAPTVYPRYGTDDRESMTTPNRPHPLLRLGLALAAFLLAAALSATARADPEPGPTITLDGGGHAPFSATVAEGRSKSVVLGFTAGPKVTVSITSPSDNAG</sequence>
<feature type="signal peptide" evidence="2">
    <location>
        <begin position="1"/>
        <end position="49"/>
    </location>
</feature>
<proteinExistence type="predicted"/>
<name>A0ABC9YNL2_9NOCA</name>